<comment type="function">
    <text evidence="6">Involved in the retrieval of endoplasmic reticulum membrane proteins from the early Golgi compartment.</text>
</comment>
<evidence type="ECO:0000256" key="5">
    <source>
        <dbReference type="ARBA" id="ARBA00023136"/>
    </source>
</evidence>
<gene>
    <name evidence="8" type="ORF">TM35_000191550</name>
</gene>
<comment type="caution">
    <text evidence="8">The sequence shown here is derived from an EMBL/GenBank/DDBJ whole genome shotgun (WGS) entry which is preliminary data.</text>
</comment>
<dbReference type="PANTHER" id="PTHR10743:SF0">
    <property type="entry name" value="PROTEIN RER1"/>
    <property type="match status" value="1"/>
</dbReference>
<keyword evidence="5 6" id="KW-0472">Membrane</keyword>
<dbReference type="RefSeq" id="XP_028881977.1">
    <property type="nucleotide sequence ID" value="XM_029026653.1"/>
</dbReference>
<keyword evidence="9" id="KW-1185">Reference proteome</keyword>
<protein>
    <recommendedName>
        <fullName evidence="6">Protein RER1</fullName>
    </recommendedName>
</protein>
<sequence length="184" mass="21853">MPPRDITGQTTAFEEFKRKANLTYQRYLDKSVPHRSMRWAMFAFLMIFYILRVFYHGGFYVITYAMGIHLLYLTLLLITPLADEDFTEESELPRRGSNNDEEFRPFVPRVQEFVVWCSMFKVVSICLFLTLFDFLDIPVFWPILLLYFIVLTVTQMGGRIKHMLKHRYVPWNAGKPKYVPKTSV</sequence>
<dbReference type="STRING" id="67003.A0A1X0NTI3"/>
<accession>A0A1X0NTI3</accession>
<feature type="transmembrane region" description="Helical" evidence="7">
    <location>
        <begin position="61"/>
        <end position="82"/>
    </location>
</feature>
<keyword evidence="3 7" id="KW-0812">Transmembrane</keyword>
<dbReference type="InterPro" id="IPR004932">
    <property type="entry name" value="Rer1"/>
</dbReference>
<dbReference type="EMBL" id="NBCO01000019">
    <property type="protein sequence ID" value="ORC87911.1"/>
    <property type="molecule type" value="Genomic_DNA"/>
</dbReference>
<dbReference type="VEuPathDB" id="TriTrypDB:TM35_000191550"/>
<keyword evidence="4 7" id="KW-1133">Transmembrane helix</keyword>
<evidence type="ECO:0000256" key="1">
    <source>
        <dbReference type="ARBA" id="ARBA00004141"/>
    </source>
</evidence>
<comment type="similarity">
    <text evidence="2 6">Belongs to the RER1 family.</text>
</comment>
<proteinExistence type="inferred from homology"/>
<organism evidence="8 9">
    <name type="scientific">Trypanosoma theileri</name>
    <dbReference type="NCBI Taxonomy" id="67003"/>
    <lineage>
        <taxon>Eukaryota</taxon>
        <taxon>Discoba</taxon>
        <taxon>Euglenozoa</taxon>
        <taxon>Kinetoplastea</taxon>
        <taxon>Metakinetoplastina</taxon>
        <taxon>Trypanosomatida</taxon>
        <taxon>Trypanosomatidae</taxon>
        <taxon>Trypanosoma</taxon>
    </lineage>
</organism>
<dbReference type="PIRSF" id="PIRSF016013">
    <property type="entry name" value="AtER_Rer1p"/>
    <property type="match status" value="1"/>
</dbReference>
<feature type="transmembrane region" description="Helical" evidence="7">
    <location>
        <begin position="138"/>
        <end position="158"/>
    </location>
</feature>
<dbReference type="AlphaFoldDB" id="A0A1X0NTI3"/>
<dbReference type="GO" id="GO:0006621">
    <property type="term" value="P:protein retention in ER lumen"/>
    <property type="evidence" value="ECO:0007669"/>
    <property type="project" value="TreeGrafter"/>
</dbReference>
<evidence type="ECO:0000256" key="4">
    <source>
        <dbReference type="ARBA" id="ARBA00022989"/>
    </source>
</evidence>
<dbReference type="GO" id="GO:0005783">
    <property type="term" value="C:endoplasmic reticulum"/>
    <property type="evidence" value="ECO:0007669"/>
    <property type="project" value="GOC"/>
</dbReference>
<evidence type="ECO:0000256" key="7">
    <source>
        <dbReference type="SAM" id="Phobius"/>
    </source>
</evidence>
<evidence type="ECO:0000313" key="8">
    <source>
        <dbReference type="EMBL" id="ORC87911.1"/>
    </source>
</evidence>
<reference evidence="8 9" key="1">
    <citation type="submission" date="2017-03" db="EMBL/GenBank/DDBJ databases">
        <title>An alternative strategy for trypanosome survival in the mammalian bloodstream revealed through genome and transcriptome analysis of the ubiquitous bovine parasite Trypanosoma (Megatrypanum) theileri.</title>
        <authorList>
            <person name="Kelly S."/>
            <person name="Ivens A."/>
            <person name="Mott A."/>
            <person name="O'Neill E."/>
            <person name="Emms D."/>
            <person name="Macleod O."/>
            <person name="Voorheis P."/>
            <person name="Matthews J."/>
            <person name="Matthews K."/>
            <person name="Carrington M."/>
        </authorList>
    </citation>
    <scope>NUCLEOTIDE SEQUENCE [LARGE SCALE GENOMIC DNA]</scope>
    <source>
        <strain evidence="8">Edinburgh</strain>
    </source>
</reference>
<dbReference type="GeneID" id="39986433"/>
<feature type="transmembrane region" description="Helical" evidence="7">
    <location>
        <begin position="113"/>
        <end position="132"/>
    </location>
</feature>
<dbReference type="GO" id="GO:0006890">
    <property type="term" value="P:retrograde vesicle-mediated transport, Golgi to endoplasmic reticulum"/>
    <property type="evidence" value="ECO:0007669"/>
    <property type="project" value="TreeGrafter"/>
</dbReference>
<evidence type="ECO:0000313" key="9">
    <source>
        <dbReference type="Proteomes" id="UP000192257"/>
    </source>
</evidence>
<name>A0A1X0NTI3_9TRYP</name>
<dbReference type="Proteomes" id="UP000192257">
    <property type="component" value="Unassembled WGS sequence"/>
</dbReference>
<dbReference type="GO" id="GO:0000139">
    <property type="term" value="C:Golgi membrane"/>
    <property type="evidence" value="ECO:0007669"/>
    <property type="project" value="TreeGrafter"/>
</dbReference>
<evidence type="ECO:0000256" key="3">
    <source>
        <dbReference type="ARBA" id="ARBA00022692"/>
    </source>
</evidence>
<feature type="transmembrane region" description="Helical" evidence="7">
    <location>
        <begin position="36"/>
        <end position="55"/>
    </location>
</feature>
<dbReference type="Pfam" id="PF03248">
    <property type="entry name" value="Rer1"/>
    <property type="match status" value="1"/>
</dbReference>
<dbReference type="PANTHER" id="PTHR10743">
    <property type="entry name" value="PROTEIN RER1"/>
    <property type="match status" value="1"/>
</dbReference>
<evidence type="ECO:0000256" key="2">
    <source>
        <dbReference type="ARBA" id="ARBA00006070"/>
    </source>
</evidence>
<dbReference type="OrthoDB" id="448250at2759"/>
<evidence type="ECO:0000256" key="6">
    <source>
        <dbReference type="PIRNR" id="PIRNR016013"/>
    </source>
</evidence>
<comment type="subcellular location">
    <subcellularLocation>
        <location evidence="1">Membrane</location>
        <topology evidence="1">Multi-pass membrane protein</topology>
    </subcellularLocation>
</comment>